<reference evidence="2 3" key="1">
    <citation type="submission" date="2024-02" db="EMBL/GenBank/DDBJ databases">
        <title>Discinaceae phylogenomics.</title>
        <authorList>
            <person name="Dirks A.C."/>
            <person name="James T.Y."/>
        </authorList>
    </citation>
    <scope>NUCLEOTIDE SEQUENCE [LARGE SCALE GENOMIC DNA]</scope>
    <source>
        <strain evidence="2 3">ACD0624</strain>
    </source>
</reference>
<protein>
    <submittedName>
        <fullName evidence="2">Uncharacterized protein</fullName>
    </submittedName>
</protein>
<evidence type="ECO:0000256" key="1">
    <source>
        <dbReference type="SAM" id="MobiDB-lite"/>
    </source>
</evidence>
<name>A0ABR3G6C5_9PEZI</name>
<feature type="compositionally biased region" description="Polar residues" evidence="1">
    <location>
        <begin position="158"/>
        <end position="167"/>
    </location>
</feature>
<accession>A0ABR3G6C5</accession>
<evidence type="ECO:0000313" key="3">
    <source>
        <dbReference type="Proteomes" id="UP001447188"/>
    </source>
</evidence>
<sequence length="220" mass="24976">MYVEHTGKHRISVPFLAYNDSYHREVEQFQNSWHRRTKEQTQYNISGNIVTVHPFDISILLAMAQVQETMLPPQEEYRVFLLYPNIVGTHVHLLAAKVSAGYLQCLRDPCLPPLCDSLTIAHSSVPISETRHELEYLVRRILASAPTLPPPPGVGQDIIQSNESTRQSAKRRHDDRPQNERGNTQRPTVQQPAVWKRIKLEHLKELGIHSGGPAGSENQA</sequence>
<feature type="region of interest" description="Disordered" evidence="1">
    <location>
        <begin position="147"/>
        <end position="194"/>
    </location>
</feature>
<proteinExistence type="predicted"/>
<dbReference type="Proteomes" id="UP001447188">
    <property type="component" value="Unassembled WGS sequence"/>
</dbReference>
<evidence type="ECO:0000313" key="2">
    <source>
        <dbReference type="EMBL" id="KAL0631121.1"/>
    </source>
</evidence>
<keyword evidence="3" id="KW-1185">Reference proteome</keyword>
<organism evidence="2 3">
    <name type="scientific">Discina gigas</name>
    <dbReference type="NCBI Taxonomy" id="1032678"/>
    <lineage>
        <taxon>Eukaryota</taxon>
        <taxon>Fungi</taxon>
        <taxon>Dikarya</taxon>
        <taxon>Ascomycota</taxon>
        <taxon>Pezizomycotina</taxon>
        <taxon>Pezizomycetes</taxon>
        <taxon>Pezizales</taxon>
        <taxon>Discinaceae</taxon>
        <taxon>Discina</taxon>
    </lineage>
</organism>
<dbReference type="EMBL" id="JBBBZM010000297">
    <property type="protein sequence ID" value="KAL0631121.1"/>
    <property type="molecule type" value="Genomic_DNA"/>
</dbReference>
<feature type="compositionally biased region" description="Polar residues" evidence="1">
    <location>
        <begin position="180"/>
        <end position="191"/>
    </location>
</feature>
<gene>
    <name evidence="2" type="ORF">Q9L58_010025</name>
</gene>
<comment type="caution">
    <text evidence="2">The sequence shown here is derived from an EMBL/GenBank/DDBJ whole genome shotgun (WGS) entry which is preliminary data.</text>
</comment>